<evidence type="ECO:0000313" key="1">
    <source>
        <dbReference type="EMBL" id="KAK3219704.1"/>
    </source>
</evidence>
<evidence type="ECO:0000313" key="2">
    <source>
        <dbReference type="Proteomes" id="UP001281410"/>
    </source>
</evidence>
<sequence length="113" mass="13023">MEVIYLVSFRAQVVLIPSVHLLPWLLSFDTQLLDPSFSFSGARMPHLMACLFSPFQRFLVVLFCRAFLQSSTMDLLQRTFLADPILVPISEGSDFLCSWRELSFERVSNFGRQ</sequence>
<keyword evidence="2" id="KW-1185">Reference proteome</keyword>
<protein>
    <submittedName>
        <fullName evidence="1">Uncharacterized protein</fullName>
    </submittedName>
</protein>
<comment type="caution">
    <text evidence="1">The sequence shown here is derived from an EMBL/GenBank/DDBJ whole genome shotgun (WGS) entry which is preliminary data.</text>
</comment>
<dbReference type="EMBL" id="JANJYJ010000004">
    <property type="protein sequence ID" value="KAK3219704.1"/>
    <property type="molecule type" value="Genomic_DNA"/>
</dbReference>
<proteinExistence type="predicted"/>
<dbReference type="AlphaFoldDB" id="A0AAE0ALM4"/>
<dbReference type="Proteomes" id="UP001281410">
    <property type="component" value="Unassembled WGS sequence"/>
</dbReference>
<accession>A0AAE0ALM4</accession>
<organism evidence="1 2">
    <name type="scientific">Dipteronia sinensis</name>
    <dbReference type="NCBI Taxonomy" id="43782"/>
    <lineage>
        <taxon>Eukaryota</taxon>
        <taxon>Viridiplantae</taxon>
        <taxon>Streptophyta</taxon>
        <taxon>Embryophyta</taxon>
        <taxon>Tracheophyta</taxon>
        <taxon>Spermatophyta</taxon>
        <taxon>Magnoliopsida</taxon>
        <taxon>eudicotyledons</taxon>
        <taxon>Gunneridae</taxon>
        <taxon>Pentapetalae</taxon>
        <taxon>rosids</taxon>
        <taxon>malvids</taxon>
        <taxon>Sapindales</taxon>
        <taxon>Sapindaceae</taxon>
        <taxon>Hippocastanoideae</taxon>
        <taxon>Acereae</taxon>
        <taxon>Dipteronia</taxon>
    </lineage>
</organism>
<name>A0AAE0ALM4_9ROSI</name>
<reference evidence="1" key="1">
    <citation type="journal article" date="2023" name="Plant J.">
        <title>Genome sequences and population genomics provide insights into the demographic history, inbreeding, and mutation load of two 'living fossil' tree species of Dipteronia.</title>
        <authorList>
            <person name="Feng Y."/>
            <person name="Comes H.P."/>
            <person name="Chen J."/>
            <person name="Zhu S."/>
            <person name="Lu R."/>
            <person name="Zhang X."/>
            <person name="Li P."/>
            <person name="Qiu J."/>
            <person name="Olsen K.M."/>
            <person name="Qiu Y."/>
        </authorList>
    </citation>
    <scope>NUCLEOTIDE SEQUENCE</scope>
    <source>
        <strain evidence="1">NBL</strain>
    </source>
</reference>
<gene>
    <name evidence="1" type="ORF">Dsin_013674</name>
</gene>